<keyword evidence="1" id="KW-0343">GTPase activation</keyword>
<feature type="region of interest" description="Disordered" evidence="4">
    <location>
        <begin position="739"/>
        <end position="768"/>
    </location>
</feature>
<gene>
    <name evidence="5" type="primary">MHP1</name>
    <name evidence="5" type="ORF">Q9L58_008839</name>
</gene>
<dbReference type="InterPro" id="IPR027038">
    <property type="entry name" value="RanGap"/>
</dbReference>
<reference evidence="5 6" key="1">
    <citation type="submission" date="2024-02" db="EMBL/GenBank/DDBJ databases">
        <title>Discinaceae phylogenomics.</title>
        <authorList>
            <person name="Dirks A.C."/>
            <person name="James T.Y."/>
        </authorList>
    </citation>
    <scope>NUCLEOTIDE SEQUENCE [LARGE SCALE GENOMIC DNA]</scope>
    <source>
        <strain evidence="5 6">ACD0624</strain>
    </source>
</reference>
<feature type="region of interest" description="Disordered" evidence="4">
    <location>
        <begin position="145"/>
        <end position="234"/>
    </location>
</feature>
<dbReference type="Proteomes" id="UP001447188">
    <property type="component" value="Unassembled WGS sequence"/>
</dbReference>
<proteinExistence type="predicted"/>
<comment type="caution">
    <text evidence="5">The sequence shown here is derived from an EMBL/GenBank/DDBJ whole genome shotgun (WGS) entry which is preliminary data.</text>
</comment>
<feature type="region of interest" description="Disordered" evidence="4">
    <location>
        <begin position="41"/>
        <end position="60"/>
    </location>
</feature>
<dbReference type="PANTHER" id="PTHR24113:SF12">
    <property type="entry name" value="RAN GTPASE-ACTIVATING PROTEIN 1"/>
    <property type="match status" value="1"/>
</dbReference>
<feature type="compositionally biased region" description="Basic and acidic residues" evidence="4">
    <location>
        <begin position="151"/>
        <end position="163"/>
    </location>
</feature>
<feature type="region of interest" description="Disordered" evidence="4">
    <location>
        <begin position="787"/>
        <end position="825"/>
    </location>
</feature>
<feature type="compositionally biased region" description="Polar residues" evidence="4">
    <location>
        <begin position="164"/>
        <end position="182"/>
    </location>
</feature>
<dbReference type="PANTHER" id="PTHR24113">
    <property type="entry name" value="RAN GTPASE-ACTIVATING PROTEIN 1"/>
    <property type="match status" value="1"/>
</dbReference>
<dbReference type="SUPFAM" id="SSF52047">
    <property type="entry name" value="RNI-like"/>
    <property type="match status" value="1"/>
</dbReference>
<feature type="compositionally biased region" description="Basic and acidic residues" evidence="4">
    <location>
        <begin position="183"/>
        <end position="206"/>
    </location>
</feature>
<feature type="compositionally biased region" description="Low complexity" evidence="4">
    <location>
        <begin position="41"/>
        <end position="54"/>
    </location>
</feature>
<feature type="region of interest" description="Disordered" evidence="4">
    <location>
        <begin position="428"/>
        <end position="449"/>
    </location>
</feature>
<keyword evidence="2" id="KW-0433">Leucine-rich repeat</keyword>
<keyword evidence="3" id="KW-0677">Repeat</keyword>
<dbReference type="EMBL" id="JBBBZM010000177">
    <property type="protein sequence ID" value="KAL0632276.1"/>
    <property type="molecule type" value="Genomic_DNA"/>
</dbReference>
<evidence type="ECO:0000313" key="6">
    <source>
        <dbReference type="Proteomes" id="UP001447188"/>
    </source>
</evidence>
<evidence type="ECO:0000313" key="5">
    <source>
        <dbReference type="EMBL" id="KAL0632276.1"/>
    </source>
</evidence>
<evidence type="ECO:0000256" key="4">
    <source>
        <dbReference type="SAM" id="MobiDB-lite"/>
    </source>
</evidence>
<dbReference type="Gene3D" id="3.80.10.10">
    <property type="entry name" value="Ribonuclease Inhibitor"/>
    <property type="match status" value="1"/>
</dbReference>
<feature type="region of interest" description="Disordered" evidence="4">
    <location>
        <begin position="1"/>
        <end position="28"/>
    </location>
</feature>
<keyword evidence="6" id="KW-1185">Reference proteome</keyword>
<protein>
    <submittedName>
        <fullName evidence="5">Microtubules assembly and stabilization protein</fullName>
    </submittedName>
</protein>
<evidence type="ECO:0000256" key="1">
    <source>
        <dbReference type="ARBA" id="ARBA00022468"/>
    </source>
</evidence>
<name>A0ABR3G9L8_9PEZI</name>
<feature type="compositionally biased region" description="Polar residues" evidence="4">
    <location>
        <begin position="1"/>
        <end position="14"/>
    </location>
</feature>
<dbReference type="InterPro" id="IPR032675">
    <property type="entry name" value="LRR_dom_sf"/>
</dbReference>
<evidence type="ECO:0000256" key="2">
    <source>
        <dbReference type="ARBA" id="ARBA00022614"/>
    </source>
</evidence>
<organism evidence="5 6">
    <name type="scientific">Discina gigas</name>
    <dbReference type="NCBI Taxonomy" id="1032678"/>
    <lineage>
        <taxon>Eukaryota</taxon>
        <taxon>Fungi</taxon>
        <taxon>Dikarya</taxon>
        <taxon>Ascomycota</taxon>
        <taxon>Pezizomycotina</taxon>
        <taxon>Pezizomycetes</taxon>
        <taxon>Pezizales</taxon>
        <taxon>Discinaceae</taxon>
        <taxon>Discina</taxon>
    </lineage>
</organism>
<evidence type="ECO:0000256" key="3">
    <source>
        <dbReference type="ARBA" id="ARBA00022737"/>
    </source>
</evidence>
<sequence>MITTSSPSLTNGTGHTAPIPAPLPSRRGSWLSSISSKFSSASAENIPPSCGASPAAPPAELKPQPSGFLISTLRKFSSPSTNGGRFGRGGAPYVKCERMVLNKDVSRERCKISELDAGKLRKVAFCVDVEVAPIEQDMEAKKIEKKRRKEAKAAEKEKEDGNGKENSMNENGSAGNESPSETKSQEAKAPEAPAPRKEKTKEEKRERKERKKERRASERVENGTPLLDEDLPVGDYPDSVAKAAEGGVKVAPIPARRIHARPTTDPARIYKQCCQLRETQQLPKVTEQLTLSAGATILQTLDLSGHKFLLPDAVALSDFLALVPVKNLLMESCALTDEMVRVVLCGLAIVKPHLPPTIPKLSDIPEKPRPAFSGRHGKARGVVERLSFKDNPTIGRDGWRYISLFIHMSHTLKAVDLSLIALPRPPSVHAPSHPGHPGHIKGTKRDRSLPANDTTALFSRALGERLIGVGLEELVLGSCSLSSEQLSSILSGITKGGTKRVGLGGNKLNVEGMAQIARWIRGGEDGTGGCEALDLSGNNIHDHIDMISASLTPTSPLLALSLSNCNLSATSLATLLPALATLKCFKLLDLSNNPLLFGAQPDALPLLRRWLPRLHGIRKIQLANTDMTADHAIALSEVLPEIPMLAHLDITENVGLLPATVVGGGGGDAGSREEGAALFTALVAAVKVSKTIVRVDTDDLGAGTGDVVKALARRVLAYCLRNMEAGACEDWTVAMDLASSPTSANNDDDDDDDDLVGHDGPGGEDNYVVGGTGVVKALGVCLGNKPTGRRASSGSGRHGALQRVETGDSMGSYVTVDEEGDDGEEGRAGEMARMLLGRARRIKERIQPALRKACSGQVEEMQHRRLLFLDETLYRVIRRFEEEYPECRLALPVIPEPHETASPNSANIPSPHLDHQDNPSYTMHSTELKTITRHGSEVSLASRNLGDEEGQMHRFGHFIRKEVLRPQTPDHLHGVTGDEVDAEHVRRIRMAVECMDGDEIRRKVREGGGVGKMIERLGVSGRVLGGDIAGMTEKEVEAALKMEYFGVGDVERRGKEEGCAR</sequence>
<accession>A0ABR3G9L8</accession>